<evidence type="ECO:0000313" key="7">
    <source>
        <dbReference type="EMBL" id="KAK3578749.1"/>
    </source>
</evidence>
<dbReference type="GO" id="GO:0007166">
    <property type="term" value="P:cell surface receptor signaling pathway"/>
    <property type="evidence" value="ECO:0007669"/>
    <property type="project" value="InterPro"/>
</dbReference>
<keyword evidence="8" id="KW-1185">Reference proteome</keyword>
<dbReference type="PROSITE" id="PS50261">
    <property type="entry name" value="G_PROTEIN_RECEP_F2_4"/>
    <property type="match status" value="1"/>
</dbReference>
<proteinExistence type="predicted"/>
<comment type="caution">
    <text evidence="7">The sequence shown here is derived from an EMBL/GenBank/DDBJ whole genome shotgun (WGS) entry which is preliminary data.</text>
</comment>
<feature type="transmembrane region" description="Helical" evidence="5">
    <location>
        <begin position="89"/>
        <end position="110"/>
    </location>
</feature>
<name>A0AAE0RSE7_9BIVA</name>
<organism evidence="7 8">
    <name type="scientific">Potamilus streckersoni</name>
    <dbReference type="NCBI Taxonomy" id="2493646"/>
    <lineage>
        <taxon>Eukaryota</taxon>
        <taxon>Metazoa</taxon>
        <taxon>Spiralia</taxon>
        <taxon>Lophotrochozoa</taxon>
        <taxon>Mollusca</taxon>
        <taxon>Bivalvia</taxon>
        <taxon>Autobranchia</taxon>
        <taxon>Heteroconchia</taxon>
        <taxon>Palaeoheterodonta</taxon>
        <taxon>Unionida</taxon>
        <taxon>Unionoidea</taxon>
        <taxon>Unionidae</taxon>
        <taxon>Ambleminae</taxon>
        <taxon>Lampsilini</taxon>
        <taxon>Potamilus</taxon>
    </lineage>
</organism>
<dbReference type="Pfam" id="PF00002">
    <property type="entry name" value="7tm_2"/>
    <property type="match status" value="1"/>
</dbReference>
<feature type="transmembrane region" description="Helical" evidence="5">
    <location>
        <begin position="131"/>
        <end position="153"/>
    </location>
</feature>
<keyword evidence="3 5" id="KW-1133">Transmembrane helix</keyword>
<dbReference type="Gene3D" id="1.20.1070.10">
    <property type="entry name" value="Rhodopsin 7-helix transmembrane proteins"/>
    <property type="match status" value="1"/>
</dbReference>
<comment type="subcellular location">
    <subcellularLocation>
        <location evidence="1">Membrane</location>
        <topology evidence="1">Multi-pass membrane protein</topology>
    </subcellularLocation>
</comment>
<keyword evidence="4 5" id="KW-0472">Membrane</keyword>
<sequence length="389" mass="44981">HWQCRMFFTIFHYSLSANYIWIFIEGLYLHMLINVSVFSEKHRIIWYIIGGWGIPWLFVTPWVCARYFLDNTLCWNTHPREDLHWILKGPITATIVVNFIFYVNIIRVLFTKLTSTPCPEAKKYRYRRLAKSVLILIPAFGAYYIVFVCITYPTPRLDDTTEIGLLYAEMFFNSYGGFIIALLFCFFNSEVQYEIRKAWYRHSLRRGSGSKNFSNFSNHGKRGYSVRPNQNGVRGSEPCVHHSILNDGEEGRNGSLHENIALLHTTVGDSDKQDGSKISDAKICNISDTSSHHTSDNSAPTCFNDGHICPKDESQFKEQSSVARDSSTNCREMNGCVISVQVENSMQYAKCKVHNKYIGCKDEHIKLKNDYTDIDDFIYIDDDMQYTDL</sequence>
<keyword evidence="2 5" id="KW-0812">Transmembrane</keyword>
<gene>
    <name evidence="7" type="ORF">CHS0354_010133</name>
</gene>
<dbReference type="PANTHER" id="PTHR45620:SF1">
    <property type="entry name" value="G-PROTEIN COUPLED RECEPTORS FAMILY 2 PROFILE 2 DOMAIN-CONTAINING PROTEIN"/>
    <property type="match status" value="1"/>
</dbReference>
<protein>
    <recommendedName>
        <fullName evidence="6">G-protein coupled receptors family 2 profile 2 domain-containing protein</fullName>
    </recommendedName>
</protein>
<dbReference type="GO" id="GO:0017046">
    <property type="term" value="F:peptide hormone binding"/>
    <property type="evidence" value="ECO:0007669"/>
    <property type="project" value="TreeGrafter"/>
</dbReference>
<dbReference type="PRINTS" id="PR00249">
    <property type="entry name" value="GPCRSECRETIN"/>
</dbReference>
<dbReference type="Proteomes" id="UP001195483">
    <property type="component" value="Unassembled WGS sequence"/>
</dbReference>
<dbReference type="GO" id="GO:0005886">
    <property type="term" value="C:plasma membrane"/>
    <property type="evidence" value="ECO:0007669"/>
    <property type="project" value="TreeGrafter"/>
</dbReference>
<dbReference type="SUPFAM" id="SSF81321">
    <property type="entry name" value="Family A G protein-coupled receptor-like"/>
    <property type="match status" value="1"/>
</dbReference>
<reference evidence="7" key="3">
    <citation type="submission" date="2023-05" db="EMBL/GenBank/DDBJ databases">
        <authorList>
            <person name="Smith C.H."/>
        </authorList>
    </citation>
    <scope>NUCLEOTIDE SEQUENCE</scope>
    <source>
        <strain evidence="7">CHS0354</strain>
        <tissue evidence="7">Mantle</tissue>
    </source>
</reference>
<evidence type="ECO:0000259" key="6">
    <source>
        <dbReference type="PROSITE" id="PS50261"/>
    </source>
</evidence>
<dbReference type="EMBL" id="JAEAOA010000635">
    <property type="protein sequence ID" value="KAK3578749.1"/>
    <property type="molecule type" value="Genomic_DNA"/>
</dbReference>
<evidence type="ECO:0000256" key="5">
    <source>
        <dbReference type="SAM" id="Phobius"/>
    </source>
</evidence>
<reference evidence="7" key="2">
    <citation type="journal article" date="2021" name="Genome Biol. Evol.">
        <title>Developing a high-quality reference genome for a parasitic bivalve with doubly uniparental inheritance (Bivalvia: Unionida).</title>
        <authorList>
            <person name="Smith C.H."/>
        </authorList>
    </citation>
    <scope>NUCLEOTIDE SEQUENCE</scope>
    <source>
        <strain evidence="7">CHS0354</strain>
        <tissue evidence="7">Mantle</tissue>
    </source>
</reference>
<dbReference type="PANTHER" id="PTHR45620">
    <property type="entry name" value="PDF RECEPTOR-LIKE PROTEIN-RELATED"/>
    <property type="match status" value="1"/>
</dbReference>
<dbReference type="GO" id="GO:0007188">
    <property type="term" value="P:adenylate cyclase-modulating G protein-coupled receptor signaling pathway"/>
    <property type="evidence" value="ECO:0007669"/>
    <property type="project" value="TreeGrafter"/>
</dbReference>
<accession>A0AAE0RSE7</accession>
<dbReference type="AlphaFoldDB" id="A0AAE0RSE7"/>
<dbReference type="InterPro" id="IPR000832">
    <property type="entry name" value="GPCR_2_secretin-like"/>
</dbReference>
<evidence type="ECO:0000313" key="8">
    <source>
        <dbReference type="Proteomes" id="UP001195483"/>
    </source>
</evidence>
<dbReference type="InterPro" id="IPR017981">
    <property type="entry name" value="GPCR_2-like_7TM"/>
</dbReference>
<evidence type="ECO:0000256" key="3">
    <source>
        <dbReference type="ARBA" id="ARBA00022989"/>
    </source>
</evidence>
<feature type="transmembrane region" description="Helical" evidence="5">
    <location>
        <begin position="20"/>
        <end position="38"/>
    </location>
</feature>
<feature type="domain" description="G-protein coupled receptors family 2 profile 2" evidence="6">
    <location>
        <begin position="1"/>
        <end position="188"/>
    </location>
</feature>
<feature type="non-terminal residue" evidence="7">
    <location>
        <position position="389"/>
    </location>
</feature>
<evidence type="ECO:0000256" key="1">
    <source>
        <dbReference type="ARBA" id="ARBA00004141"/>
    </source>
</evidence>
<feature type="transmembrane region" description="Helical" evidence="5">
    <location>
        <begin position="165"/>
        <end position="187"/>
    </location>
</feature>
<feature type="transmembrane region" description="Helical" evidence="5">
    <location>
        <begin position="45"/>
        <end position="69"/>
    </location>
</feature>
<evidence type="ECO:0000256" key="4">
    <source>
        <dbReference type="ARBA" id="ARBA00023136"/>
    </source>
</evidence>
<dbReference type="InterPro" id="IPR050332">
    <property type="entry name" value="GPCR_2"/>
</dbReference>
<dbReference type="GO" id="GO:0008528">
    <property type="term" value="F:G protein-coupled peptide receptor activity"/>
    <property type="evidence" value="ECO:0007669"/>
    <property type="project" value="TreeGrafter"/>
</dbReference>
<reference evidence="7" key="1">
    <citation type="journal article" date="2021" name="Genome Biol. Evol.">
        <title>A High-Quality Reference Genome for a Parasitic Bivalve with Doubly Uniparental Inheritance (Bivalvia: Unionida).</title>
        <authorList>
            <person name="Smith C.H."/>
        </authorList>
    </citation>
    <scope>NUCLEOTIDE SEQUENCE</scope>
    <source>
        <strain evidence="7">CHS0354</strain>
    </source>
</reference>
<evidence type="ECO:0000256" key="2">
    <source>
        <dbReference type="ARBA" id="ARBA00022692"/>
    </source>
</evidence>